<dbReference type="Gene3D" id="2.30.30.440">
    <property type="entry name" value="Domain of unknown function DUF1918"/>
    <property type="match status" value="1"/>
</dbReference>
<evidence type="ECO:0000313" key="3">
    <source>
        <dbReference type="Proteomes" id="UP000606922"/>
    </source>
</evidence>
<organism evidence="2 3">
    <name type="scientific">Conyzicola nivalis</name>
    <dbReference type="NCBI Taxonomy" id="1477021"/>
    <lineage>
        <taxon>Bacteria</taxon>
        <taxon>Bacillati</taxon>
        <taxon>Actinomycetota</taxon>
        <taxon>Actinomycetes</taxon>
        <taxon>Micrococcales</taxon>
        <taxon>Microbacteriaceae</taxon>
        <taxon>Conyzicola</taxon>
    </lineage>
</organism>
<dbReference type="Proteomes" id="UP000606922">
    <property type="component" value="Unassembled WGS sequence"/>
</dbReference>
<comment type="caution">
    <text evidence="2">The sequence shown here is derived from an EMBL/GenBank/DDBJ whole genome shotgun (WGS) entry which is preliminary data.</text>
</comment>
<sequence>MIAMRATVGERIVIHGKNVGSPDRHGEIAEVRGNDGDPPYLVKFDDGHESLVFPGPDCSLERLAT</sequence>
<keyword evidence="3" id="KW-1185">Reference proteome</keyword>
<dbReference type="SUPFAM" id="SSF50118">
    <property type="entry name" value="Cell growth inhibitor/plasmid maintenance toxic component"/>
    <property type="match status" value="1"/>
</dbReference>
<proteinExistence type="predicted"/>
<feature type="domain" description="DUF1918" evidence="1">
    <location>
        <begin position="4"/>
        <end position="59"/>
    </location>
</feature>
<name>A0A916WJ38_9MICO</name>
<dbReference type="Pfam" id="PF08940">
    <property type="entry name" value="DUF1918"/>
    <property type="match status" value="1"/>
</dbReference>
<protein>
    <recommendedName>
        <fullName evidence="1">DUF1918 domain-containing protein</fullName>
    </recommendedName>
</protein>
<evidence type="ECO:0000313" key="2">
    <source>
        <dbReference type="EMBL" id="GGB02942.1"/>
    </source>
</evidence>
<evidence type="ECO:0000259" key="1">
    <source>
        <dbReference type="Pfam" id="PF08940"/>
    </source>
</evidence>
<reference evidence="2" key="1">
    <citation type="journal article" date="2014" name="Int. J. Syst. Evol. Microbiol.">
        <title>Complete genome sequence of Corynebacterium casei LMG S-19264T (=DSM 44701T), isolated from a smear-ripened cheese.</title>
        <authorList>
            <consortium name="US DOE Joint Genome Institute (JGI-PGF)"/>
            <person name="Walter F."/>
            <person name="Albersmeier A."/>
            <person name="Kalinowski J."/>
            <person name="Ruckert C."/>
        </authorList>
    </citation>
    <scope>NUCLEOTIDE SEQUENCE</scope>
    <source>
        <strain evidence="2">CGMCC 1.12813</strain>
    </source>
</reference>
<reference evidence="2" key="2">
    <citation type="submission" date="2020-09" db="EMBL/GenBank/DDBJ databases">
        <authorList>
            <person name="Sun Q."/>
            <person name="Zhou Y."/>
        </authorList>
    </citation>
    <scope>NUCLEOTIDE SEQUENCE</scope>
    <source>
        <strain evidence="2">CGMCC 1.12813</strain>
    </source>
</reference>
<gene>
    <name evidence="2" type="ORF">GCM10010979_16960</name>
</gene>
<accession>A0A916WJ38</accession>
<dbReference type="InterPro" id="IPR015035">
    <property type="entry name" value="DUF1918"/>
</dbReference>
<dbReference type="AlphaFoldDB" id="A0A916WJ38"/>
<dbReference type="EMBL" id="BMGB01000001">
    <property type="protein sequence ID" value="GGB02942.1"/>
    <property type="molecule type" value="Genomic_DNA"/>
</dbReference>